<reference evidence="1 2" key="1">
    <citation type="submission" date="2016-11" db="EMBL/GenBank/DDBJ databases">
        <authorList>
            <person name="Jaros S."/>
            <person name="Januszkiewicz K."/>
            <person name="Wedrychowicz H."/>
        </authorList>
    </citation>
    <scope>NUCLEOTIDE SEQUENCE [LARGE SCALE GENOMIC DNA]</scope>
    <source>
        <strain evidence="1 2">DSM 27621</strain>
    </source>
</reference>
<accession>A0A1M6ZMW2</accession>
<dbReference type="Proteomes" id="UP000184069">
    <property type="component" value="Unassembled WGS sequence"/>
</dbReference>
<name>A0A1M6ZMW2_9FLAO</name>
<organism evidence="1 2">
    <name type="scientific">Chryseobacterium contaminans</name>
    <dbReference type="NCBI Taxonomy" id="1423959"/>
    <lineage>
        <taxon>Bacteria</taxon>
        <taxon>Pseudomonadati</taxon>
        <taxon>Bacteroidota</taxon>
        <taxon>Flavobacteriia</taxon>
        <taxon>Flavobacteriales</taxon>
        <taxon>Weeksellaceae</taxon>
        <taxon>Chryseobacterium group</taxon>
        <taxon>Chryseobacterium</taxon>
    </lineage>
</organism>
<sequence length="46" mass="5319">MNFTFLKEIYKLNAVIICKVRLISDTLFPRDCADLDRCLCLIGKVI</sequence>
<dbReference type="AlphaFoldDB" id="A0A1M6ZMW2"/>
<evidence type="ECO:0000313" key="1">
    <source>
        <dbReference type="EMBL" id="SHL31744.1"/>
    </source>
</evidence>
<dbReference type="STRING" id="1423959.SAMN05444407_103299"/>
<dbReference type="EMBL" id="FRBM01000003">
    <property type="protein sequence ID" value="SHL31744.1"/>
    <property type="molecule type" value="Genomic_DNA"/>
</dbReference>
<gene>
    <name evidence="1" type="ORF">SAMN05444407_103299</name>
</gene>
<protein>
    <submittedName>
        <fullName evidence="1">Uncharacterized protein</fullName>
    </submittedName>
</protein>
<proteinExistence type="predicted"/>
<evidence type="ECO:0000313" key="2">
    <source>
        <dbReference type="Proteomes" id="UP000184069"/>
    </source>
</evidence>